<keyword evidence="6" id="KW-0051">Antiviral defense</keyword>
<dbReference type="GO" id="GO:0003723">
    <property type="term" value="F:RNA binding"/>
    <property type="evidence" value="ECO:0007669"/>
    <property type="project" value="InterPro"/>
</dbReference>
<keyword evidence="2" id="KW-0548">Nucleotidyltransferase</keyword>
<name>A0A1F5EC00_9BACT</name>
<evidence type="ECO:0000256" key="3">
    <source>
        <dbReference type="ARBA" id="ARBA00022723"/>
    </source>
</evidence>
<feature type="domain" description="Reverse transcriptase" evidence="8">
    <location>
        <begin position="1"/>
        <end position="275"/>
    </location>
</feature>
<dbReference type="PRINTS" id="PR00866">
    <property type="entry name" value="RNADNAPOLMS"/>
</dbReference>
<organism evidence="9 10">
    <name type="scientific">Candidatus Berkelbacteria bacterium RIFCSPLOWO2_01_FULL_50_28</name>
    <dbReference type="NCBI Taxonomy" id="1797471"/>
    <lineage>
        <taxon>Bacteria</taxon>
        <taxon>Candidatus Berkelbacteria</taxon>
    </lineage>
</organism>
<dbReference type="AlphaFoldDB" id="A0A1F5EC00"/>
<evidence type="ECO:0000313" key="9">
    <source>
        <dbReference type="EMBL" id="OGD64871.1"/>
    </source>
</evidence>
<dbReference type="GO" id="GO:0046872">
    <property type="term" value="F:metal ion binding"/>
    <property type="evidence" value="ECO:0007669"/>
    <property type="project" value="UniProtKB-KW"/>
</dbReference>
<dbReference type="InterPro" id="IPR000123">
    <property type="entry name" value="Reverse_transcriptase_msDNA"/>
</dbReference>
<dbReference type="CDD" id="cd03487">
    <property type="entry name" value="RT_Bac_retron_II"/>
    <property type="match status" value="1"/>
</dbReference>
<evidence type="ECO:0000256" key="7">
    <source>
        <dbReference type="ARBA" id="ARBA00034120"/>
    </source>
</evidence>
<dbReference type="Proteomes" id="UP000177481">
    <property type="component" value="Unassembled WGS sequence"/>
</dbReference>
<evidence type="ECO:0000256" key="5">
    <source>
        <dbReference type="ARBA" id="ARBA00022918"/>
    </source>
</evidence>
<dbReference type="GO" id="GO:0051607">
    <property type="term" value="P:defense response to virus"/>
    <property type="evidence" value="ECO:0007669"/>
    <property type="project" value="UniProtKB-KW"/>
</dbReference>
<gene>
    <name evidence="9" type="ORF">A3A71_02390</name>
</gene>
<dbReference type="Pfam" id="PF00078">
    <property type="entry name" value="RVT_1"/>
    <property type="match status" value="1"/>
</dbReference>
<accession>A0A1F5EC00</accession>
<evidence type="ECO:0000256" key="2">
    <source>
        <dbReference type="ARBA" id="ARBA00022695"/>
    </source>
</evidence>
<evidence type="ECO:0000256" key="1">
    <source>
        <dbReference type="ARBA" id="ARBA00022679"/>
    </source>
</evidence>
<evidence type="ECO:0000259" key="8">
    <source>
        <dbReference type="PROSITE" id="PS50878"/>
    </source>
</evidence>
<protein>
    <recommendedName>
        <fullName evidence="8">Reverse transcriptase domain-containing protein</fullName>
    </recommendedName>
</protein>
<dbReference type="EMBL" id="MEZX01000002">
    <property type="protein sequence ID" value="OGD64871.1"/>
    <property type="molecule type" value="Genomic_DNA"/>
</dbReference>
<comment type="caution">
    <text evidence="9">The sequence shown here is derived from an EMBL/GenBank/DDBJ whole genome shotgun (WGS) entry which is preliminary data.</text>
</comment>
<dbReference type="InterPro" id="IPR043502">
    <property type="entry name" value="DNA/RNA_pol_sf"/>
</dbReference>
<keyword evidence="4" id="KW-0460">Magnesium</keyword>
<reference evidence="9 10" key="1">
    <citation type="journal article" date="2016" name="Nat. Commun.">
        <title>Thousands of microbial genomes shed light on interconnected biogeochemical processes in an aquifer system.</title>
        <authorList>
            <person name="Anantharaman K."/>
            <person name="Brown C.T."/>
            <person name="Hug L.A."/>
            <person name="Sharon I."/>
            <person name="Castelle C.J."/>
            <person name="Probst A.J."/>
            <person name="Thomas B.C."/>
            <person name="Singh A."/>
            <person name="Wilkins M.J."/>
            <person name="Karaoz U."/>
            <person name="Brodie E.L."/>
            <person name="Williams K.H."/>
            <person name="Hubbard S.S."/>
            <person name="Banfield J.F."/>
        </authorList>
    </citation>
    <scope>NUCLEOTIDE SEQUENCE [LARGE SCALE GENOMIC DNA]</scope>
</reference>
<evidence type="ECO:0000256" key="4">
    <source>
        <dbReference type="ARBA" id="ARBA00022842"/>
    </source>
</evidence>
<dbReference type="InterPro" id="IPR000477">
    <property type="entry name" value="RT_dom"/>
</dbReference>
<proteinExistence type="inferred from homology"/>
<evidence type="ECO:0000256" key="6">
    <source>
        <dbReference type="ARBA" id="ARBA00023118"/>
    </source>
</evidence>
<keyword evidence="3" id="KW-0479">Metal-binding</keyword>
<dbReference type="GO" id="GO:0003964">
    <property type="term" value="F:RNA-directed DNA polymerase activity"/>
    <property type="evidence" value="ECO:0007669"/>
    <property type="project" value="UniProtKB-KW"/>
</dbReference>
<dbReference type="PROSITE" id="PS50878">
    <property type="entry name" value="RT_POL"/>
    <property type="match status" value="1"/>
</dbReference>
<sequence>MPTLTGRQYAAGRKLARRLDLPPDQLFLVLEYGAAAFYGSYAQPKSGGGTRIIHVPHEPLVTIQQAILKRYFSCLPVSPIAHGCVAGRGIESNAFPHRKARSMVGFDLKDAYNQASFTRSFIQTYHHHYTTSNGEVIERWCSQRKQPWDILPMELAVLEIVSDLVDIYSDYKEVLPHYKLVLPQGAPTSPALFNFACQRMDARLEHLASNVGGVVTRFVDNIVFSWENDEVDRPVYSAIRRIIEKSGFKVNERKTVAIRNGNRNGVPLRFPGVHIIDGDLYIPRKKLRHLRMALHCAGKAHNDALYQGIKGYALQVEAQMPPQLRGVYGKARADNPRI</sequence>
<evidence type="ECO:0000313" key="10">
    <source>
        <dbReference type="Proteomes" id="UP000177481"/>
    </source>
</evidence>
<comment type="similarity">
    <text evidence="7">Belongs to the bacterial reverse transcriptase family.</text>
</comment>
<keyword evidence="1" id="KW-0808">Transferase</keyword>
<keyword evidence="5" id="KW-0695">RNA-directed DNA polymerase</keyword>
<dbReference type="SUPFAM" id="SSF56672">
    <property type="entry name" value="DNA/RNA polymerases"/>
    <property type="match status" value="1"/>
</dbReference>